<dbReference type="PROSITE" id="PS51885">
    <property type="entry name" value="NEPRILYSIN"/>
    <property type="match status" value="1"/>
</dbReference>
<dbReference type="Pfam" id="PF01431">
    <property type="entry name" value="Peptidase_M13"/>
    <property type="match status" value="1"/>
</dbReference>
<evidence type="ECO:0000256" key="4">
    <source>
        <dbReference type="ARBA" id="ARBA00022670"/>
    </source>
</evidence>
<dbReference type="PANTHER" id="PTHR11733">
    <property type="entry name" value="ZINC METALLOPROTEASE FAMILY M13 NEPRILYSIN-RELATED"/>
    <property type="match status" value="1"/>
</dbReference>
<sequence>MFAGGPIKSSGNPQPELQLPHSNTNTNSDSNTNSISSSTSTSTNSKRSSSQENNANTLLLNEILSYVDESVSECDDYYRYACGKWTEVHESDDFVDPLGLIDQKVNGNLVKLMAELQQKQQRSNVEAKMLSFYQTCRQAANSTRASKGYLELVPPNEQILWPQFKRRWEDWDSSKFQWMETLARLRRYGLANVLFDLDLQTENNIKYLVVIEKPKLKTESTQLPTDLHILSQKLLELGVNDRETYSLARQVTMLEQGVRKLVLNSQSSETVGEITVHELEQQTGGDWRKYFEILLNRTVSADFVLQVQNVAYLKQLNRTLARWNAEVLASYIMLRFVSYLEEATMDSREPIDCVQELRRHMLLATNLIYEQRFIGPDKLRKLQRDVSELLEVLRQQFYKMLKFNHLGLKSNQLKLLRDKMKMMKLSFGSMPMHTNHSSIVSSFYEDLQLLEDRDYAKNLLRLLEFDTRRLFEQLDKPHDFFLPDPNMSMISTPFYIRDQNTIVMPFGVLEEPFFQPDAHDIFKTTLLGHLSHELMHGFDSSGLDYDRDGNYNAQIHKITSLRLHEAGISCLNQYETVGMDEREADIAGIRLAYDAYFGPGSRFNQSQPSFTSLSLKQLFFLNSMQYFCNKEPLNDDEEHDSDDIRVYQMLINLPAFAEAHGCRPDDDNMHPSAKCRLW</sequence>
<feature type="domain" description="Peptidase M13 N-terminal" evidence="11">
    <location>
        <begin position="74"/>
        <end position="402"/>
    </location>
</feature>
<dbReference type="InterPro" id="IPR018497">
    <property type="entry name" value="Peptidase_M13_C"/>
</dbReference>
<keyword evidence="8" id="KW-0482">Metalloprotease</keyword>
<proteinExistence type="inferred from homology"/>
<dbReference type="Pfam" id="PF05649">
    <property type="entry name" value="Peptidase_M13_N"/>
    <property type="match status" value="1"/>
</dbReference>
<name>B4JQ61_DROGR</name>
<evidence type="ECO:0000256" key="1">
    <source>
        <dbReference type="ARBA" id="ARBA00001947"/>
    </source>
</evidence>
<keyword evidence="4" id="KW-0645">Protease</keyword>
<evidence type="ECO:0000256" key="8">
    <source>
        <dbReference type="ARBA" id="ARBA00023049"/>
    </source>
</evidence>
<dbReference type="InterPro" id="IPR024079">
    <property type="entry name" value="MetalloPept_cat_dom_sf"/>
</dbReference>
<evidence type="ECO:0000256" key="7">
    <source>
        <dbReference type="ARBA" id="ARBA00022833"/>
    </source>
</evidence>
<accession>B4JQ61</accession>
<dbReference type="PhylomeDB" id="B4JQ61"/>
<evidence type="ECO:0000256" key="5">
    <source>
        <dbReference type="ARBA" id="ARBA00022723"/>
    </source>
</evidence>
<dbReference type="SUPFAM" id="SSF55486">
    <property type="entry name" value="Metalloproteases ('zincins'), catalytic domain"/>
    <property type="match status" value="1"/>
</dbReference>
<dbReference type="OrthoDB" id="7842934at2759"/>
<evidence type="ECO:0000256" key="2">
    <source>
        <dbReference type="ARBA" id="ARBA00004401"/>
    </source>
</evidence>
<dbReference type="InParanoid" id="B4JQ61"/>
<evidence type="ECO:0000256" key="3">
    <source>
        <dbReference type="ARBA" id="ARBA00007357"/>
    </source>
</evidence>
<dbReference type="AlphaFoldDB" id="B4JQ61"/>
<feature type="region of interest" description="Disordered" evidence="9">
    <location>
        <begin position="1"/>
        <end position="53"/>
    </location>
</feature>
<protein>
    <submittedName>
        <fullName evidence="12">GH13261</fullName>
    </submittedName>
</protein>
<dbReference type="GO" id="GO:0004222">
    <property type="term" value="F:metalloendopeptidase activity"/>
    <property type="evidence" value="ECO:0007669"/>
    <property type="project" value="InterPro"/>
</dbReference>
<evidence type="ECO:0000313" key="13">
    <source>
        <dbReference type="Proteomes" id="UP000001070"/>
    </source>
</evidence>
<reference evidence="12 13" key="1">
    <citation type="journal article" date="2007" name="Nature">
        <title>Evolution of genes and genomes on the Drosophila phylogeny.</title>
        <authorList>
            <consortium name="Drosophila 12 Genomes Consortium"/>
            <person name="Clark A.G."/>
            <person name="Eisen M.B."/>
            <person name="Smith D.R."/>
            <person name="Bergman C.M."/>
            <person name="Oliver B."/>
            <person name="Markow T.A."/>
            <person name="Kaufman T.C."/>
            <person name="Kellis M."/>
            <person name="Gelbart W."/>
            <person name="Iyer V.N."/>
            <person name="Pollard D.A."/>
            <person name="Sackton T.B."/>
            <person name="Larracuente A.M."/>
            <person name="Singh N.D."/>
            <person name="Abad J.P."/>
            <person name="Abt D.N."/>
            <person name="Adryan B."/>
            <person name="Aguade M."/>
            <person name="Akashi H."/>
            <person name="Anderson W.W."/>
            <person name="Aquadro C.F."/>
            <person name="Ardell D.H."/>
            <person name="Arguello R."/>
            <person name="Artieri C.G."/>
            <person name="Barbash D.A."/>
            <person name="Barker D."/>
            <person name="Barsanti P."/>
            <person name="Batterham P."/>
            <person name="Batzoglou S."/>
            <person name="Begun D."/>
            <person name="Bhutkar A."/>
            <person name="Blanco E."/>
            <person name="Bosak S.A."/>
            <person name="Bradley R.K."/>
            <person name="Brand A.D."/>
            <person name="Brent M.R."/>
            <person name="Brooks A.N."/>
            <person name="Brown R.H."/>
            <person name="Butlin R.K."/>
            <person name="Caggese C."/>
            <person name="Calvi B.R."/>
            <person name="Bernardo de Carvalho A."/>
            <person name="Caspi A."/>
            <person name="Castrezana S."/>
            <person name="Celniker S.E."/>
            <person name="Chang J.L."/>
            <person name="Chapple C."/>
            <person name="Chatterji S."/>
            <person name="Chinwalla A."/>
            <person name="Civetta A."/>
            <person name="Clifton S.W."/>
            <person name="Comeron J.M."/>
            <person name="Costello J.C."/>
            <person name="Coyne J.A."/>
            <person name="Daub J."/>
            <person name="David R.G."/>
            <person name="Delcher A.L."/>
            <person name="Delehaunty K."/>
            <person name="Do C.B."/>
            <person name="Ebling H."/>
            <person name="Edwards K."/>
            <person name="Eickbush T."/>
            <person name="Evans J.D."/>
            <person name="Filipski A."/>
            <person name="Findeiss S."/>
            <person name="Freyhult E."/>
            <person name="Fulton L."/>
            <person name="Fulton R."/>
            <person name="Garcia A.C."/>
            <person name="Gardiner A."/>
            <person name="Garfield D.A."/>
            <person name="Garvin B.E."/>
            <person name="Gibson G."/>
            <person name="Gilbert D."/>
            <person name="Gnerre S."/>
            <person name="Godfrey J."/>
            <person name="Good R."/>
            <person name="Gotea V."/>
            <person name="Gravely B."/>
            <person name="Greenberg A.J."/>
            <person name="Griffiths-Jones S."/>
            <person name="Gross S."/>
            <person name="Guigo R."/>
            <person name="Gustafson E.A."/>
            <person name="Haerty W."/>
            <person name="Hahn M.W."/>
            <person name="Halligan D.L."/>
            <person name="Halpern A.L."/>
            <person name="Halter G.M."/>
            <person name="Han M.V."/>
            <person name="Heger A."/>
            <person name="Hillier L."/>
            <person name="Hinrichs A.S."/>
            <person name="Holmes I."/>
            <person name="Hoskins R.A."/>
            <person name="Hubisz M.J."/>
            <person name="Hultmark D."/>
            <person name="Huntley M.A."/>
            <person name="Jaffe D.B."/>
            <person name="Jagadeeshan S."/>
            <person name="Jeck W.R."/>
            <person name="Johnson J."/>
            <person name="Jones C.D."/>
            <person name="Jordan W.C."/>
            <person name="Karpen G.H."/>
            <person name="Kataoka E."/>
            <person name="Keightley P.D."/>
            <person name="Kheradpour P."/>
            <person name="Kirkness E.F."/>
            <person name="Koerich L.B."/>
            <person name="Kristiansen K."/>
            <person name="Kudrna D."/>
            <person name="Kulathinal R.J."/>
            <person name="Kumar S."/>
            <person name="Kwok R."/>
            <person name="Lander E."/>
            <person name="Langley C.H."/>
            <person name="Lapoint R."/>
            <person name="Lazzaro B.P."/>
            <person name="Lee S.J."/>
            <person name="Levesque L."/>
            <person name="Li R."/>
            <person name="Lin C.F."/>
            <person name="Lin M.F."/>
            <person name="Lindblad-Toh K."/>
            <person name="Llopart A."/>
            <person name="Long M."/>
            <person name="Low L."/>
            <person name="Lozovsky E."/>
            <person name="Lu J."/>
            <person name="Luo M."/>
            <person name="Machado C.A."/>
            <person name="Makalowski W."/>
            <person name="Marzo M."/>
            <person name="Matsuda M."/>
            <person name="Matzkin L."/>
            <person name="McAllister B."/>
            <person name="McBride C.S."/>
            <person name="McKernan B."/>
            <person name="McKernan K."/>
            <person name="Mendez-Lago M."/>
            <person name="Minx P."/>
            <person name="Mollenhauer M.U."/>
            <person name="Montooth K."/>
            <person name="Mount S.M."/>
            <person name="Mu X."/>
            <person name="Myers E."/>
            <person name="Negre B."/>
            <person name="Newfeld S."/>
            <person name="Nielsen R."/>
            <person name="Noor M.A."/>
            <person name="O'Grady P."/>
            <person name="Pachter L."/>
            <person name="Papaceit M."/>
            <person name="Parisi M.J."/>
            <person name="Parisi M."/>
            <person name="Parts L."/>
            <person name="Pedersen J.S."/>
            <person name="Pesole G."/>
            <person name="Phillippy A.M."/>
            <person name="Ponting C.P."/>
            <person name="Pop M."/>
            <person name="Porcelli D."/>
            <person name="Powell J.R."/>
            <person name="Prohaska S."/>
            <person name="Pruitt K."/>
            <person name="Puig M."/>
            <person name="Quesneville H."/>
            <person name="Ram K.R."/>
            <person name="Rand D."/>
            <person name="Rasmussen M.D."/>
            <person name="Reed L.K."/>
            <person name="Reenan R."/>
            <person name="Reily A."/>
            <person name="Remington K.A."/>
            <person name="Rieger T.T."/>
            <person name="Ritchie M.G."/>
            <person name="Robin C."/>
            <person name="Rogers Y.H."/>
            <person name="Rohde C."/>
            <person name="Rozas J."/>
            <person name="Rubenfield M.J."/>
            <person name="Ruiz A."/>
            <person name="Russo S."/>
            <person name="Salzberg S.L."/>
            <person name="Sanchez-Gracia A."/>
            <person name="Saranga D.J."/>
            <person name="Sato H."/>
            <person name="Schaeffer S.W."/>
            <person name="Schatz M.C."/>
            <person name="Schlenke T."/>
            <person name="Schwartz R."/>
            <person name="Segarra C."/>
            <person name="Singh R.S."/>
            <person name="Sirot L."/>
            <person name="Sirota M."/>
            <person name="Sisneros N.B."/>
            <person name="Smith C.D."/>
            <person name="Smith T.F."/>
            <person name="Spieth J."/>
            <person name="Stage D.E."/>
            <person name="Stark A."/>
            <person name="Stephan W."/>
            <person name="Strausberg R.L."/>
            <person name="Strempel S."/>
            <person name="Sturgill D."/>
            <person name="Sutton G."/>
            <person name="Sutton G.G."/>
            <person name="Tao W."/>
            <person name="Teichmann S."/>
            <person name="Tobari Y.N."/>
            <person name="Tomimura Y."/>
            <person name="Tsolas J.M."/>
            <person name="Valente V.L."/>
            <person name="Venter E."/>
            <person name="Venter J.C."/>
            <person name="Vicario S."/>
            <person name="Vieira F.G."/>
            <person name="Vilella A.J."/>
            <person name="Villasante A."/>
            <person name="Walenz B."/>
            <person name="Wang J."/>
            <person name="Wasserman M."/>
            <person name="Watts T."/>
            <person name="Wilson D."/>
            <person name="Wilson R.K."/>
            <person name="Wing R.A."/>
            <person name="Wolfner M.F."/>
            <person name="Wong A."/>
            <person name="Wong G.K."/>
            <person name="Wu C.I."/>
            <person name="Wu G."/>
            <person name="Yamamoto D."/>
            <person name="Yang H.P."/>
            <person name="Yang S.P."/>
            <person name="Yorke J.A."/>
            <person name="Yoshida K."/>
            <person name="Zdobnov E."/>
            <person name="Zhang P."/>
            <person name="Zhang Y."/>
            <person name="Zimin A.V."/>
            <person name="Baldwin J."/>
            <person name="Abdouelleil A."/>
            <person name="Abdulkadir J."/>
            <person name="Abebe A."/>
            <person name="Abera B."/>
            <person name="Abreu J."/>
            <person name="Acer S.C."/>
            <person name="Aftuck L."/>
            <person name="Alexander A."/>
            <person name="An P."/>
            <person name="Anderson E."/>
            <person name="Anderson S."/>
            <person name="Arachi H."/>
            <person name="Azer M."/>
            <person name="Bachantsang P."/>
            <person name="Barry A."/>
            <person name="Bayul T."/>
            <person name="Berlin A."/>
            <person name="Bessette D."/>
            <person name="Bloom T."/>
            <person name="Blye J."/>
            <person name="Boguslavskiy L."/>
            <person name="Bonnet C."/>
            <person name="Boukhgalter B."/>
            <person name="Bourzgui I."/>
            <person name="Brown A."/>
            <person name="Cahill P."/>
            <person name="Channer S."/>
            <person name="Cheshatsang Y."/>
            <person name="Chuda L."/>
            <person name="Citroen M."/>
            <person name="Collymore A."/>
            <person name="Cooke P."/>
            <person name="Costello M."/>
            <person name="D'Aco K."/>
            <person name="Daza R."/>
            <person name="De Haan G."/>
            <person name="DeGray S."/>
            <person name="DeMaso C."/>
            <person name="Dhargay N."/>
            <person name="Dooley K."/>
            <person name="Dooley E."/>
            <person name="Doricent M."/>
            <person name="Dorje P."/>
            <person name="Dorjee K."/>
            <person name="Dupes A."/>
            <person name="Elong R."/>
            <person name="Falk J."/>
            <person name="Farina A."/>
            <person name="Faro S."/>
            <person name="Ferguson D."/>
            <person name="Fisher S."/>
            <person name="Foley C.D."/>
            <person name="Franke A."/>
            <person name="Friedrich D."/>
            <person name="Gadbois L."/>
            <person name="Gearin G."/>
            <person name="Gearin C.R."/>
            <person name="Giannoukos G."/>
            <person name="Goode T."/>
            <person name="Graham J."/>
            <person name="Grandbois E."/>
            <person name="Grewal S."/>
            <person name="Gyaltsen K."/>
            <person name="Hafez N."/>
            <person name="Hagos B."/>
            <person name="Hall J."/>
            <person name="Henson C."/>
            <person name="Hollinger A."/>
            <person name="Honan T."/>
            <person name="Huard M.D."/>
            <person name="Hughes L."/>
            <person name="Hurhula B."/>
            <person name="Husby M.E."/>
            <person name="Kamat A."/>
            <person name="Kanga B."/>
            <person name="Kashin S."/>
            <person name="Khazanovich D."/>
            <person name="Kisner P."/>
            <person name="Lance K."/>
            <person name="Lara M."/>
            <person name="Lee W."/>
            <person name="Lennon N."/>
            <person name="Letendre F."/>
            <person name="LeVine R."/>
            <person name="Lipovsky A."/>
            <person name="Liu X."/>
            <person name="Liu J."/>
            <person name="Liu S."/>
            <person name="Lokyitsang T."/>
            <person name="Lokyitsang Y."/>
            <person name="Lubonja R."/>
            <person name="Lui A."/>
            <person name="MacDonald P."/>
            <person name="Magnisalis V."/>
            <person name="Maru K."/>
            <person name="Matthews C."/>
            <person name="McCusker W."/>
            <person name="McDonough S."/>
            <person name="Mehta T."/>
            <person name="Meldrim J."/>
            <person name="Meneus L."/>
            <person name="Mihai O."/>
            <person name="Mihalev A."/>
            <person name="Mihova T."/>
            <person name="Mittelman R."/>
            <person name="Mlenga V."/>
            <person name="Montmayeur A."/>
            <person name="Mulrain L."/>
            <person name="Navidi A."/>
            <person name="Naylor J."/>
            <person name="Negash T."/>
            <person name="Nguyen T."/>
            <person name="Nguyen N."/>
            <person name="Nicol R."/>
            <person name="Norbu C."/>
            <person name="Norbu N."/>
            <person name="Novod N."/>
            <person name="O'Neill B."/>
            <person name="Osman S."/>
            <person name="Markiewicz E."/>
            <person name="Oyono O.L."/>
            <person name="Patti C."/>
            <person name="Phunkhang P."/>
            <person name="Pierre F."/>
            <person name="Priest M."/>
            <person name="Raghuraman S."/>
            <person name="Rege F."/>
            <person name="Reyes R."/>
            <person name="Rise C."/>
            <person name="Rogov P."/>
            <person name="Ross K."/>
            <person name="Ryan E."/>
            <person name="Settipalli S."/>
            <person name="Shea T."/>
            <person name="Sherpa N."/>
            <person name="Shi L."/>
            <person name="Shih D."/>
            <person name="Sparrow T."/>
            <person name="Spaulding J."/>
            <person name="Stalker J."/>
            <person name="Stange-Thomann N."/>
            <person name="Stavropoulos S."/>
            <person name="Stone C."/>
            <person name="Strader C."/>
            <person name="Tesfaye S."/>
            <person name="Thomson T."/>
            <person name="Thoulutsang Y."/>
            <person name="Thoulutsang D."/>
            <person name="Topham K."/>
            <person name="Topping I."/>
            <person name="Tsamla T."/>
            <person name="Vassiliev H."/>
            <person name="Vo A."/>
            <person name="Wangchuk T."/>
            <person name="Wangdi T."/>
            <person name="Weiand M."/>
            <person name="Wilkinson J."/>
            <person name="Wilson A."/>
            <person name="Yadav S."/>
            <person name="Young G."/>
            <person name="Yu Q."/>
            <person name="Zembek L."/>
            <person name="Zhong D."/>
            <person name="Zimmer A."/>
            <person name="Zwirko Z."/>
            <person name="Jaffe D.B."/>
            <person name="Alvarez P."/>
            <person name="Brockman W."/>
            <person name="Butler J."/>
            <person name="Chin C."/>
            <person name="Gnerre S."/>
            <person name="Grabherr M."/>
            <person name="Kleber M."/>
            <person name="Mauceli E."/>
            <person name="MacCallum I."/>
        </authorList>
    </citation>
    <scope>NUCLEOTIDE SEQUENCE [LARGE SCALE GENOMIC DNA]</scope>
    <source>
        <strain evidence="13">Tucson 15287-2541.00</strain>
    </source>
</reference>
<evidence type="ECO:0000256" key="9">
    <source>
        <dbReference type="SAM" id="MobiDB-lite"/>
    </source>
</evidence>
<dbReference type="EMBL" id="CH916372">
    <property type="protein sequence ID" value="EDV99041.1"/>
    <property type="molecule type" value="Genomic_DNA"/>
</dbReference>
<dbReference type="SMR" id="B4JQ61"/>
<comment type="cofactor">
    <cofactor evidence="1">
        <name>Zn(2+)</name>
        <dbReference type="ChEBI" id="CHEBI:29105"/>
    </cofactor>
</comment>
<comment type="similarity">
    <text evidence="3">Belongs to the peptidase M13 family.</text>
</comment>
<dbReference type="CDD" id="cd08662">
    <property type="entry name" value="M13"/>
    <property type="match status" value="1"/>
</dbReference>
<evidence type="ECO:0000259" key="10">
    <source>
        <dbReference type="Pfam" id="PF01431"/>
    </source>
</evidence>
<dbReference type="GO" id="GO:0005886">
    <property type="term" value="C:plasma membrane"/>
    <property type="evidence" value="ECO:0007669"/>
    <property type="project" value="UniProtKB-SubCell"/>
</dbReference>
<dbReference type="OMA" id="HLISWIN"/>
<dbReference type="InterPro" id="IPR008753">
    <property type="entry name" value="Peptidase_M13_N"/>
</dbReference>
<keyword evidence="7" id="KW-0862">Zinc</keyword>
<dbReference type="HOGENOM" id="CLU_006187_9_0_1"/>
<comment type="subcellular location">
    <subcellularLocation>
        <location evidence="2">Cell membrane</location>
        <topology evidence="2">Single-pass type II membrane protein</topology>
    </subcellularLocation>
</comment>
<dbReference type="Gene3D" id="3.40.390.10">
    <property type="entry name" value="Collagenase (Catalytic Domain)"/>
    <property type="match status" value="1"/>
</dbReference>
<keyword evidence="6" id="KW-0378">Hydrolase</keyword>
<organism evidence="13">
    <name type="scientific">Drosophila grimshawi</name>
    <name type="common">Hawaiian fruit fly</name>
    <name type="synonym">Idiomyia grimshawi</name>
    <dbReference type="NCBI Taxonomy" id="7222"/>
    <lineage>
        <taxon>Eukaryota</taxon>
        <taxon>Metazoa</taxon>
        <taxon>Ecdysozoa</taxon>
        <taxon>Arthropoda</taxon>
        <taxon>Hexapoda</taxon>
        <taxon>Insecta</taxon>
        <taxon>Pterygota</taxon>
        <taxon>Neoptera</taxon>
        <taxon>Endopterygota</taxon>
        <taxon>Diptera</taxon>
        <taxon>Brachycera</taxon>
        <taxon>Muscomorpha</taxon>
        <taxon>Ephydroidea</taxon>
        <taxon>Drosophilidae</taxon>
        <taxon>Drosophila</taxon>
        <taxon>Hawaiian Drosophila</taxon>
    </lineage>
</organism>
<dbReference type="InterPro" id="IPR042089">
    <property type="entry name" value="Peptidase_M13_dom_2"/>
</dbReference>
<evidence type="ECO:0000259" key="11">
    <source>
        <dbReference type="Pfam" id="PF05649"/>
    </source>
</evidence>
<gene>
    <name evidence="12" type="primary">Dgri\GH13261</name>
    <name evidence="12" type="ORF">Dgri_GH13261</name>
</gene>
<feature type="compositionally biased region" description="Low complexity" evidence="9">
    <location>
        <begin position="22"/>
        <end position="50"/>
    </location>
</feature>
<dbReference type="FunCoup" id="B4JQ61">
    <property type="interactions" value="32"/>
</dbReference>
<keyword evidence="13" id="KW-1185">Reference proteome</keyword>
<evidence type="ECO:0000313" key="12">
    <source>
        <dbReference type="EMBL" id="EDV99041.1"/>
    </source>
</evidence>
<feature type="domain" description="Peptidase M13 C-terminal" evidence="10">
    <location>
        <begin position="494"/>
        <end position="677"/>
    </location>
</feature>
<dbReference type="eggNOG" id="KOG3624">
    <property type="taxonomic scope" value="Eukaryota"/>
</dbReference>
<dbReference type="GO" id="GO:0016485">
    <property type="term" value="P:protein processing"/>
    <property type="evidence" value="ECO:0007669"/>
    <property type="project" value="TreeGrafter"/>
</dbReference>
<dbReference type="Proteomes" id="UP000001070">
    <property type="component" value="Unassembled WGS sequence"/>
</dbReference>
<evidence type="ECO:0000256" key="6">
    <source>
        <dbReference type="ARBA" id="ARBA00022801"/>
    </source>
</evidence>
<dbReference type="Gene3D" id="1.10.1380.10">
    <property type="entry name" value="Neutral endopeptidase , domain2"/>
    <property type="match status" value="1"/>
</dbReference>
<dbReference type="InterPro" id="IPR000718">
    <property type="entry name" value="Peptidase_M13"/>
</dbReference>
<keyword evidence="5" id="KW-0479">Metal-binding</keyword>
<dbReference type="PANTHER" id="PTHR11733:SF167">
    <property type="entry name" value="FI17812P1-RELATED"/>
    <property type="match status" value="1"/>
</dbReference>
<dbReference type="GO" id="GO:0046872">
    <property type="term" value="F:metal ion binding"/>
    <property type="evidence" value="ECO:0007669"/>
    <property type="project" value="UniProtKB-KW"/>
</dbReference>